<keyword evidence="1" id="KW-0812">Transmembrane</keyword>
<accession>I8IYH6</accession>
<name>I8IYH6_9BACL</name>
<evidence type="ECO:0008006" key="4">
    <source>
        <dbReference type="Google" id="ProtNLM"/>
    </source>
</evidence>
<organism evidence="2 3">
    <name type="scientific">Fictibacillus macauensis ZFHKF-1</name>
    <dbReference type="NCBI Taxonomy" id="1196324"/>
    <lineage>
        <taxon>Bacteria</taxon>
        <taxon>Bacillati</taxon>
        <taxon>Bacillota</taxon>
        <taxon>Bacilli</taxon>
        <taxon>Bacillales</taxon>
        <taxon>Fictibacillaceae</taxon>
        <taxon>Fictibacillus</taxon>
    </lineage>
</organism>
<feature type="transmembrane region" description="Helical" evidence="1">
    <location>
        <begin position="95"/>
        <end position="113"/>
    </location>
</feature>
<feature type="transmembrane region" description="Helical" evidence="1">
    <location>
        <begin position="12"/>
        <end position="37"/>
    </location>
</feature>
<dbReference type="PATRIC" id="fig|1196324.3.peg.3147"/>
<dbReference type="Proteomes" id="UP000004080">
    <property type="component" value="Unassembled WGS sequence"/>
</dbReference>
<sequence length="161" mass="18332">MSEKKEEQMPSFMSRVINIGFFGGLCWGVVGYIAYYLNLAKIGPALALAPWALGKWKGEWLGQLLGIIVIALLSILIAILYRFLFIRIKNMFGGLLYGILLWLCVFYLLHPIFPGLEPVKNLGRNTIATTICIFILYGVFVGYSVSFEYHQRKLMRERKSS</sequence>
<dbReference type="InterPro" id="IPR024563">
    <property type="entry name" value="YqhR"/>
</dbReference>
<dbReference type="AlphaFoldDB" id="I8IYH6"/>
<gene>
    <name evidence="2" type="ORF">A374_15362</name>
</gene>
<reference evidence="2 3" key="1">
    <citation type="journal article" date="2012" name="J. Bacteriol.">
        <title>Genome of Bacillus macauensis ZFHKF-1, a Long-Chain-Forming Bacterium.</title>
        <authorList>
            <person name="Cai L."/>
            <person name="Zhang T."/>
        </authorList>
    </citation>
    <scope>NUCLEOTIDE SEQUENCE [LARGE SCALE GENOMIC DNA]</scope>
    <source>
        <strain evidence="2 3">ZFHKF-1</strain>
    </source>
</reference>
<evidence type="ECO:0000256" key="1">
    <source>
        <dbReference type="SAM" id="Phobius"/>
    </source>
</evidence>
<feature type="transmembrane region" description="Helical" evidence="1">
    <location>
        <begin position="60"/>
        <end position="83"/>
    </location>
</feature>
<comment type="caution">
    <text evidence="2">The sequence shown here is derived from an EMBL/GenBank/DDBJ whole genome shotgun (WGS) entry which is preliminary data.</text>
</comment>
<dbReference type="STRING" id="1196324.A374_15362"/>
<keyword evidence="3" id="KW-1185">Reference proteome</keyword>
<dbReference type="EMBL" id="AKKV01000032">
    <property type="protein sequence ID" value="EIT84516.1"/>
    <property type="molecule type" value="Genomic_DNA"/>
</dbReference>
<feature type="transmembrane region" description="Helical" evidence="1">
    <location>
        <begin position="125"/>
        <end position="149"/>
    </location>
</feature>
<keyword evidence="1" id="KW-0472">Membrane</keyword>
<dbReference type="Pfam" id="PF11085">
    <property type="entry name" value="YqhR"/>
    <property type="match status" value="1"/>
</dbReference>
<dbReference type="OrthoDB" id="2691442at2"/>
<protein>
    <recommendedName>
        <fullName evidence="4">YqhR</fullName>
    </recommendedName>
</protein>
<proteinExistence type="predicted"/>
<evidence type="ECO:0000313" key="3">
    <source>
        <dbReference type="Proteomes" id="UP000004080"/>
    </source>
</evidence>
<dbReference type="eggNOG" id="ENOG5030H6A">
    <property type="taxonomic scope" value="Bacteria"/>
</dbReference>
<evidence type="ECO:0000313" key="2">
    <source>
        <dbReference type="EMBL" id="EIT84516.1"/>
    </source>
</evidence>
<keyword evidence="1" id="KW-1133">Transmembrane helix</keyword>